<proteinExistence type="predicted"/>
<reference evidence="2" key="1">
    <citation type="submission" date="2022-07" db="EMBL/GenBank/DDBJ databases">
        <title>Tahibacter sp., a new gammaproteobacterium isolated from the silt sample collected at pig farm.</title>
        <authorList>
            <person name="Chen H."/>
        </authorList>
    </citation>
    <scope>NUCLEOTIDE SEQUENCE</scope>
    <source>
        <strain evidence="2">P2K</strain>
    </source>
</reference>
<evidence type="ECO:0000313" key="3">
    <source>
        <dbReference type="Proteomes" id="UP001165498"/>
    </source>
</evidence>
<comment type="caution">
    <text evidence="2">The sequence shown here is derived from an EMBL/GenBank/DDBJ whole genome shotgun (WGS) entry which is preliminary data.</text>
</comment>
<accession>A0ABT1QV91</accession>
<dbReference type="SUPFAM" id="SSF51126">
    <property type="entry name" value="Pectin lyase-like"/>
    <property type="match status" value="1"/>
</dbReference>
<dbReference type="NCBIfam" id="NF041518">
    <property type="entry name" value="choice_anch_Q"/>
    <property type="match status" value="1"/>
</dbReference>
<dbReference type="InterPro" id="IPR026457">
    <property type="entry name" value="CSLREA_Nterm"/>
</dbReference>
<feature type="compositionally biased region" description="Basic and acidic residues" evidence="1">
    <location>
        <begin position="475"/>
        <end position="484"/>
    </location>
</feature>
<dbReference type="InterPro" id="IPR012334">
    <property type="entry name" value="Pectin_lyas_fold"/>
</dbReference>
<dbReference type="RefSeq" id="WP_255915400.1">
    <property type="nucleotide sequence ID" value="NZ_JANFQO010000015.1"/>
</dbReference>
<evidence type="ECO:0000256" key="1">
    <source>
        <dbReference type="SAM" id="MobiDB-lite"/>
    </source>
</evidence>
<dbReference type="InterPro" id="IPR059226">
    <property type="entry name" value="Choice_anch_Q_dom"/>
</dbReference>
<dbReference type="Gene3D" id="2.160.20.10">
    <property type="entry name" value="Single-stranded right-handed beta-helix, Pectin lyase-like"/>
    <property type="match status" value="1"/>
</dbReference>
<dbReference type="Proteomes" id="UP001165498">
    <property type="component" value="Unassembled WGS sequence"/>
</dbReference>
<dbReference type="InterPro" id="IPR011050">
    <property type="entry name" value="Pectin_lyase_fold/virulence"/>
</dbReference>
<dbReference type="EMBL" id="JANFQO010000015">
    <property type="protein sequence ID" value="MCQ4166208.1"/>
    <property type="molecule type" value="Genomic_DNA"/>
</dbReference>
<feature type="region of interest" description="Disordered" evidence="1">
    <location>
        <begin position="1"/>
        <end position="35"/>
    </location>
</feature>
<name>A0ABT1QV91_9GAMM</name>
<feature type="region of interest" description="Disordered" evidence="1">
    <location>
        <begin position="465"/>
        <end position="484"/>
    </location>
</feature>
<keyword evidence="3" id="KW-1185">Reference proteome</keyword>
<organism evidence="2 3">
    <name type="scientific">Tahibacter harae</name>
    <dbReference type="NCBI Taxonomy" id="2963937"/>
    <lineage>
        <taxon>Bacteria</taxon>
        <taxon>Pseudomonadati</taxon>
        <taxon>Pseudomonadota</taxon>
        <taxon>Gammaproteobacteria</taxon>
        <taxon>Lysobacterales</taxon>
        <taxon>Rhodanobacteraceae</taxon>
        <taxon>Tahibacter</taxon>
    </lineage>
</organism>
<dbReference type="NCBIfam" id="TIGR04214">
    <property type="entry name" value="CSLREA_Nterm"/>
    <property type="match status" value="1"/>
</dbReference>
<gene>
    <name evidence="2" type="ORF">NM961_15920</name>
</gene>
<dbReference type="PANTHER" id="PTHR11319">
    <property type="entry name" value="G PROTEIN-COUPLED RECEPTOR-RELATED"/>
    <property type="match status" value="1"/>
</dbReference>
<evidence type="ECO:0000313" key="2">
    <source>
        <dbReference type="EMBL" id="MCQ4166208.1"/>
    </source>
</evidence>
<dbReference type="PANTHER" id="PTHR11319:SF35">
    <property type="entry name" value="OUTER MEMBRANE PROTEIN PMPC-RELATED"/>
    <property type="match status" value="1"/>
</dbReference>
<protein>
    <submittedName>
        <fullName evidence="2">Right-handed parallel beta-helix repeat-containing protein</fullName>
    </submittedName>
</protein>
<sequence>MTRLPMPAMHRCGQGSKPDSNEAAAWRKSRSGRYRRPPLRWPERAALYCALPLLSVACLLSPATAATFAVDTTADTTDQTAGDGLCRDNSGRCSLRAAIQEANALPGADEITLGAGTFALTLAGAQEDAAASGDLDVRSEIRIHGSGENACVIDGDARDRLFDVAAGGHLTAQRLRLQHGHQALFSHADTAEISGGALLVRDGGAAVLQRVDVRSNSSVRYGQGLAVFGSLQGERLRVEDNRGPDDFSIGGGLYIAPSASLVQLQDCEISGNAALHGGAIFSDGSATAITLQRCLLSGNRAGMGGAIHANLGASQWLLRNVTLSGNQADAGGAIFGDGQNELRLEHSTISANHAAGANGGGAILDVRGRAFGDFIPIELINSIVLGNTQAAGRECNTVFDDVIVSGGGTLHAPGDACILRAGAGDIVATEAGLAPLAGNGGFARSHALLAGSGAIDAALSVHCPATDQRGQPRPQDGDGNGKARCDIGAYERGDALFADGFDAVEA</sequence>